<protein>
    <submittedName>
        <fullName evidence="1">Uncharacterized protein</fullName>
    </submittedName>
</protein>
<evidence type="ECO:0000313" key="2">
    <source>
        <dbReference type="Proteomes" id="UP000001345"/>
    </source>
</evidence>
<evidence type="ECO:0000313" key="1">
    <source>
        <dbReference type="EMBL" id="EKQ71674.1"/>
    </source>
</evidence>
<dbReference type="EMBL" id="ANFP01000068">
    <property type="protein sequence ID" value="EKQ71674.1"/>
    <property type="molecule type" value="Genomic_DNA"/>
</dbReference>
<sequence>MRNPKNFFFYCIRACRKNIENHQNLRVLPNTFAFTKYNSLL</sequence>
<dbReference type="AlphaFoldDB" id="A0AB72ZT66"/>
<name>A0AB72ZT66_HELPX</name>
<organism evidence="1 2">
    <name type="scientific">Helicobacter pylori GAM100Ai</name>
    <dbReference type="NCBI Taxonomy" id="1159019"/>
    <lineage>
        <taxon>Bacteria</taxon>
        <taxon>Pseudomonadati</taxon>
        <taxon>Campylobacterota</taxon>
        <taxon>Epsilonproteobacteria</taxon>
        <taxon>Campylobacterales</taxon>
        <taxon>Helicobacteraceae</taxon>
        <taxon>Helicobacter</taxon>
    </lineage>
</organism>
<dbReference type="Proteomes" id="UP000001345">
    <property type="component" value="Unassembled WGS sequence"/>
</dbReference>
<proteinExistence type="predicted"/>
<comment type="caution">
    <text evidence="1">The sequence shown here is derived from an EMBL/GenBank/DDBJ whole genome shotgun (WGS) entry which is preliminary data.</text>
</comment>
<reference evidence="2" key="1">
    <citation type="submission" date="2023-07" db="EMBL/GenBank/DDBJ databases">
        <authorList>
            <person name="Weinstock G."/>
            <person name="Sodergren E."/>
            <person name="Lobos E.A."/>
            <person name="Fulton L."/>
            <person name="Fulton R."/>
            <person name="Courtney L."/>
            <person name="Fronick C."/>
            <person name="O'Laughlin M."/>
            <person name="Godfrey J."/>
            <person name="Wilson R.M."/>
            <person name="Miner T."/>
            <person name="Farmer C."/>
            <person name="Delehaunty K."/>
            <person name="Cordes M."/>
            <person name="Minx P."/>
            <person name="Tomlinson C."/>
            <person name="Chen J."/>
            <person name="Wollam A."/>
            <person name="Pepin K.H."/>
            <person name="Bhonagiri V."/>
            <person name="Zhang X."/>
            <person name="Suruliraj S."/>
            <person name="Antonio M."/>
            <person name="Secka O."/>
            <person name="Thomas J."/>
            <person name="Warren W."/>
            <person name="Mitreva M."/>
            <person name="Mardis E.R."/>
            <person name="Wilson R.K."/>
        </authorList>
    </citation>
    <scope>NUCLEOTIDE SEQUENCE [LARGE SCALE GENOMIC DNA]</scope>
    <source>
        <strain evidence="2">GAM100Ai</strain>
    </source>
</reference>
<gene>
    <name evidence="1" type="ORF">HMPREF1391_01449</name>
</gene>
<accession>A0AB72ZT66</accession>